<dbReference type="AlphaFoldDB" id="A0ABD1Y7W9"/>
<proteinExistence type="predicted"/>
<dbReference type="Proteomes" id="UP001605036">
    <property type="component" value="Unassembled WGS sequence"/>
</dbReference>
<dbReference type="EMBL" id="JBHFFA010000006">
    <property type="protein sequence ID" value="KAL2622858.1"/>
    <property type="molecule type" value="Genomic_DNA"/>
</dbReference>
<accession>A0ABD1Y7W9</accession>
<evidence type="ECO:0000313" key="1">
    <source>
        <dbReference type="EMBL" id="KAL2622858.1"/>
    </source>
</evidence>
<keyword evidence="2" id="KW-1185">Reference proteome</keyword>
<gene>
    <name evidence="1" type="ORF">R1flu_003063</name>
</gene>
<comment type="caution">
    <text evidence="1">The sequence shown here is derived from an EMBL/GenBank/DDBJ whole genome shotgun (WGS) entry which is preliminary data.</text>
</comment>
<organism evidence="1 2">
    <name type="scientific">Riccia fluitans</name>
    <dbReference type="NCBI Taxonomy" id="41844"/>
    <lineage>
        <taxon>Eukaryota</taxon>
        <taxon>Viridiplantae</taxon>
        <taxon>Streptophyta</taxon>
        <taxon>Embryophyta</taxon>
        <taxon>Marchantiophyta</taxon>
        <taxon>Marchantiopsida</taxon>
        <taxon>Marchantiidae</taxon>
        <taxon>Marchantiales</taxon>
        <taxon>Ricciaceae</taxon>
        <taxon>Riccia</taxon>
    </lineage>
</organism>
<sequence length="196" mass="23021">MIGLSSTMLELITQVASIHIRKTKMITPLAAWEAQEVGLDLKMEMLRTTIANDRVADKPYIVNTMEVVASKEQESYLDWERTWRENVRLIDKMPWPNKIRHMSKYTLVKYSENKENPFPHPPKMTSDFLDWLNMAITKDQYGSSYNPVAAGITTVPIFINYWWKDYFGLGKVHKGVEEYIKKHPDMAMKLYLPFWL</sequence>
<evidence type="ECO:0000313" key="2">
    <source>
        <dbReference type="Proteomes" id="UP001605036"/>
    </source>
</evidence>
<name>A0ABD1Y7W9_9MARC</name>
<reference evidence="1 2" key="1">
    <citation type="submission" date="2024-09" db="EMBL/GenBank/DDBJ databases">
        <title>Chromosome-scale assembly of Riccia fluitans.</title>
        <authorList>
            <person name="Paukszto L."/>
            <person name="Sawicki J."/>
            <person name="Karawczyk K."/>
            <person name="Piernik-Szablinska J."/>
            <person name="Szczecinska M."/>
            <person name="Mazdziarz M."/>
        </authorList>
    </citation>
    <scope>NUCLEOTIDE SEQUENCE [LARGE SCALE GENOMIC DNA]</scope>
    <source>
        <strain evidence="1">Rf_01</strain>
        <tissue evidence="1">Aerial parts of the thallus</tissue>
    </source>
</reference>
<protein>
    <submittedName>
        <fullName evidence="1">Uncharacterized protein</fullName>
    </submittedName>
</protein>